<sequence length="220" mass="24974">MNVRKELPLLCIVVLPFLYLAYIYADLPATVPTHWNAAGEIDDWGSKEILWIIPFATGFLGYVLLSIVPKIDPKKQIKLMGAKFYQLKFIFVLFLAALGLYILYATKQQSMSNPNILFILIGVFFTALGNYLPSVKPNYFVGLRTPWTLESATVWKRTHRLAGKLWVLGGIVVILASLLLPQPQNLVVFFVIIGIITLIPLVYSYIWYKQEKTEINSSTM</sequence>
<dbReference type="Pfam" id="PF07853">
    <property type="entry name" value="DUF1648"/>
    <property type="match status" value="1"/>
</dbReference>
<reference evidence="3 4" key="1">
    <citation type="submission" date="2017-06" db="EMBL/GenBank/DDBJ databases">
        <authorList>
            <person name="Kim H.J."/>
            <person name="Triplett B.A."/>
        </authorList>
    </citation>
    <scope>NUCLEOTIDE SEQUENCE [LARGE SCALE GENOMIC DNA]</scope>
    <source>
        <strain evidence="3 4">DSM 25597</strain>
    </source>
</reference>
<feature type="transmembrane region" description="Helical" evidence="1">
    <location>
        <begin position="186"/>
        <end position="208"/>
    </location>
</feature>
<keyword evidence="4" id="KW-1185">Reference proteome</keyword>
<feature type="transmembrane region" description="Helical" evidence="1">
    <location>
        <begin position="49"/>
        <end position="67"/>
    </location>
</feature>
<dbReference type="GO" id="GO:0009636">
    <property type="term" value="P:response to toxic substance"/>
    <property type="evidence" value="ECO:0007669"/>
    <property type="project" value="TreeGrafter"/>
</dbReference>
<evidence type="ECO:0000259" key="2">
    <source>
        <dbReference type="Pfam" id="PF07853"/>
    </source>
</evidence>
<evidence type="ECO:0000313" key="4">
    <source>
        <dbReference type="Proteomes" id="UP000198379"/>
    </source>
</evidence>
<dbReference type="Pfam" id="PF13630">
    <property type="entry name" value="SdpI"/>
    <property type="match status" value="1"/>
</dbReference>
<dbReference type="InterPro" id="IPR026272">
    <property type="entry name" value="SdpI"/>
</dbReference>
<accession>A0A239CZD7</accession>
<dbReference type="PANTHER" id="PTHR37810:SF5">
    <property type="entry name" value="IMMUNITY PROTEIN SDPI"/>
    <property type="match status" value="1"/>
</dbReference>
<dbReference type="PIRSF" id="PIRSF038959">
    <property type="entry name" value="SdpI"/>
    <property type="match status" value="1"/>
</dbReference>
<feature type="transmembrane region" description="Helical" evidence="1">
    <location>
        <begin position="87"/>
        <end position="104"/>
    </location>
</feature>
<evidence type="ECO:0000256" key="1">
    <source>
        <dbReference type="SAM" id="Phobius"/>
    </source>
</evidence>
<dbReference type="Proteomes" id="UP000198379">
    <property type="component" value="Unassembled WGS sequence"/>
</dbReference>
<organism evidence="3 4">
    <name type="scientific">Dokdonia pacifica</name>
    <dbReference type="NCBI Taxonomy" id="1627892"/>
    <lineage>
        <taxon>Bacteria</taxon>
        <taxon>Pseudomonadati</taxon>
        <taxon>Bacteroidota</taxon>
        <taxon>Flavobacteriia</taxon>
        <taxon>Flavobacteriales</taxon>
        <taxon>Flavobacteriaceae</taxon>
        <taxon>Dokdonia</taxon>
    </lineage>
</organism>
<dbReference type="InterPro" id="IPR012867">
    <property type="entry name" value="DUF1648"/>
</dbReference>
<evidence type="ECO:0000313" key="3">
    <source>
        <dbReference type="EMBL" id="SNS25585.1"/>
    </source>
</evidence>
<feature type="domain" description="DUF1648" evidence="2">
    <location>
        <begin position="12"/>
        <end position="56"/>
    </location>
</feature>
<proteinExistence type="predicted"/>
<dbReference type="InterPro" id="IPR025962">
    <property type="entry name" value="SdpI/YhfL"/>
</dbReference>
<gene>
    <name evidence="3" type="ORF">SAMN06265376_10968</name>
</gene>
<keyword evidence="1" id="KW-0812">Transmembrane</keyword>
<dbReference type="AlphaFoldDB" id="A0A239CZD7"/>
<name>A0A239CZD7_9FLAO</name>
<dbReference type="PANTHER" id="PTHR37810">
    <property type="entry name" value="IMMUNITY PROTEIN SDPI"/>
    <property type="match status" value="1"/>
</dbReference>
<protein>
    <submittedName>
        <fullName evidence="3">Uncharacterized membrane protein</fullName>
    </submittedName>
</protein>
<keyword evidence="1" id="KW-0472">Membrane</keyword>
<dbReference type="RefSeq" id="WP_229746827.1">
    <property type="nucleotide sequence ID" value="NZ_BMEP01000001.1"/>
</dbReference>
<dbReference type="EMBL" id="FZNY01000009">
    <property type="protein sequence ID" value="SNS25585.1"/>
    <property type="molecule type" value="Genomic_DNA"/>
</dbReference>
<feature type="transmembrane region" description="Helical" evidence="1">
    <location>
        <begin position="7"/>
        <end position="25"/>
    </location>
</feature>
<keyword evidence="1" id="KW-1133">Transmembrane helix</keyword>
<feature type="transmembrane region" description="Helical" evidence="1">
    <location>
        <begin position="116"/>
        <end position="134"/>
    </location>
</feature>
<feature type="transmembrane region" description="Helical" evidence="1">
    <location>
        <begin position="161"/>
        <end position="180"/>
    </location>
</feature>